<organism evidence="2 3">
    <name type="scientific">Striga asiatica</name>
    <name type="common">Asiatic witchweed</name>
    <name type="synonym">Buchnera asiatica</name>
    <dbReference type="NCBI Taxonomy" id="4170"/>
    <lineage>
        <taxon>Eukaryota</taxon>
        <taxon>Viridiplantae</taxon>
        <taxon>Streptophyta</taxon>
        <taxon>Embryophyta</taxon>
        <taxon>Tracheophyta</taxon>
        <taxon>Spermatophyta</taxon>
        <taxon>Magnoliopsida</taxon>
        <taxon>eudicotyledons</taxon>
        <taxon>Gunneridae</taxon>
        <taxon>Pentapetalae</taxon>
        <taxon>asterids</taxon>
        <taxon>lamiids</taxon>
        <taxon>Lamiales</taxon>
        <taxon>Orobanchaceae</taxon>
        <taxon>Buchnereae</taxon>
        <taxon>Striga</taxon>
    </lineage>
</organism>
<evidence type="ECO:0000313" key="3">
    <source>
        <dbReference type="Proteomes" id="UP000325081"/>
    </source>
</evidence>
<reference evidence="3" key="1">
    <citation type="journal article" date="2019" name="Curr. Biol.">
        <title>Genome Sequence of Striga asiatica Provides Insight into the Evolution of Plant Parasitism.</title>
        <authorList>
            <person name="Yoshida S."/>
            <person name="Kim S."/>
            <person name="Wafula E.K."/>
            <person name="Tanskanen J."/>
            <person name="Kim Y.M."/>
            <person name="Honaas L."/>
            <person name="Yang Z."/>
            <person name="Spallek T."/>
            <person name="Conn C.E."/>
            <person name="Ichihashi Y."/>
            <person name="Cheong K."/>
            <person name="Cui S."/>
            <person name="Der J.P."/>
            <person name="Gundlach H."/>
            <person name="Jiao Y."/>
            <person name="Hori C."/>
            <person name="Ishida J.K."/>
            <person name="Kasahara H."/>
            <person name="Kiba T."/>
            <person name="Kim M.S."/>
            <person name="Koo N."/>
            <person name="Laohavisit A."/>
            <person name="Lee Y.H."/>
            <person name="Lumba S."/>
            <person name="McCourt P."/>
            <person name="Mortimer J.C."/>
            <person name="Mutuku J.M."/>
            <person name="Nomura T."/>
            <person name="Sasaki-Sekimoto Y."/>
            <person name="Seto Y."/>
            <person name="Wang Y."/>
            <person name="Wakatake T."/>
            <person name="Sakakibara H."/>
            <person name="Demura T."/>
            <person name="Yamaguchi S."/>
            <person name="Yoneyama K."/>
            <person name="Manabe R.I."/>
            <person name="Nelson D.C."/>
            <person name="Schulman A.H."/>
            <person name="Timko M.P."/>
            <person name="dePamphilis C.W."/>
            <person name="Choi D."/>
            <person name="Shirasu K."/>
        </authorList>
    </citation>
    <scope>NUCLEOTIDE SEQUENCE [LARGE SCALE GENOMIC DNA]</scope>
    <source>
        <strain evidence="3">cv. UVA1</strain>
    </source>
</reference>
<protein>
    <submittedName>
        <fullName evidence="2">Membrane bound cation transporter</fullName>
    </submittedName>
</protein>
<feature type="compositionally biased region" description="Polar residues" evidence="1">
    <location>
        <begin position="61"/>
        <end position="74"/>
    </location>
</feature>
<evidence type="ECO:0000256" key="1">
    <source>
        <dbReference type="SAM" id="MobiDB-lite"/>
    </source>
</evidence>
<evidence type="ECO:0000313" key="2">
    <source>
        <dbReference type="EMBL" id="GER30430.1"/>
    </source>
</evidence>
<dbReference type="AlphaFoldDB" id="A0A5A7PCK2"/>
<feature type="compositionally biased region" description="Pro residues" evidence="1">
    <location>
        <begin position="76"/>
        <end position="86"/>
    </location>
</feature>
<keyword evidence="3" id="KW-1185">Reference proteome</keyword>
<dbReference type="Proteomes" id="UP000325081">
    <property type="component" value="Unassembled WGS sequence"/>
</dbReference>
<gene>
    <name evidence="2" type="ORF">STAS_06369</name>
</gene>
<dbReference type="EMBL" id="BKCP01004350">
    <property type="protein sequence ID" value="GER30430.1"/>
    <property type="molecule type" value="Genomic_DNA"/>
</dbReference>
<comment type="caution">
    <text evidence="2">The sequence shown here is derived from an EMBL/GenBank/DDBJ whole genome shotgun (WGS) entry which is preliminary data.</text>
</comment>
<feature type="region of interest" description="Disordered" evidence="1">
    <location>
        <begin position="46"/>
        <end position="88"/>
    </location>
</feature>
<proteinExistence type="predicted"/>
<feature type="compositionally biased region" description="Basic and acidic residues" evidence="1">
    <location>
        <begin position="46"/>
        <end position="55"/>
    </location>
</feature>
<sequence length="115" mass="13324">MAARGARDTCRVVRGHVAQAVRELHHDLRAVHRRRRRMIFGDRECDQQREDERVNRGIPTHLSNLQDGETQGENPPSHPMNRPPPLLTSLRFDRKARRMPLSWCPEGPAGRRHAN</sequence>
<name>A0A5A7PCK2_STRAF</name>
<accession>A0A5A7PCK2</accession>